<feature type="active site" description="Nucleophile" evidence="5">
    <location>
        <position position="354"/>
    </location>
</feature>
<comment type="similarity">
    <text evidence="5">Belongs to the class I-like SAM-binding methyltransferase superfamily. RsmB/NOP family.</text>
</comment>
<sequence>MRFHHNLLQATVDALHNIFNDGKYADQAIQRILKRDTRWGSRDRGFIAETTYDIVRYKRLYAAIANVKEPFKPADLWRMTAVWIVLKGHDVPAWEEYYNTPVRRIKGKFDELSAITKYRESIPDWMDEMGKEELGEELWNKEISALNQQADVVLRANTLQTDVKTLQEKLLALEIATTTDERFPDALILKERANVFQTELFQNGLFEVQDAGSQTIAPFAQVEPGMRVMDSCAGAGGKSLHLAALMENKGQIISTDIYNGKLNELKRRARRAGAHNIETRLIDSTKVIKKLDGKMDRLVIDAPCSGLGVLRRNPDAKWKLEPEFLDNIRKTQQEILQSYSRVVKPEGMMVYATCSILPSENDKQVETFLNSESGADFELLDSQSLMAHKDGFDGFYMALMKKKK</sequence>
<accession>A0A2S9WSE2</accession>
<dbReference type="InterPro" id="IPR054728">
    <property type="entry name" value="RsmB-like_ferredoxin"/>
</dbReference>
<dbReference type="PRINTS" id="PR02008">
    <property type="entry name" value="RCMTFAMILY"/>
</dbReference>
<keyword evidence="4 5" id="KW-0694">RNA-binding</keyword>
<proteinExistence type="inferred from homology"/>
<evidence type="ECO:0000256" key="3">
    <source>
        <dbReference type="ARBA" id="ARBA00022691"/>
    </source>
</evidence>
<dbReference type="Gene3D" id="3.40.50.150">
    <property type="entry name" value="Vaccinia Virus protein VP39"/>
    <property type="match status" value="1"/>
</dbReference>
<keyword evidence="2 5" id="KW-0808">Transferase</keyword>
<dbReference type="PANTHER" id="PTHR22807:SF53">
    <property type="entry name" value="RIBOSOMAL RNA SMALL SUBUNIT METHYLTRANSFERASE B-RELATED"/>
    <property type="match status" value="1"/>
</dbReference>
<dbReference type="InterPro" id="IPR049560">
    <property type="entry name" value="MeTrfase_RsmB-F_NOP2_cat"/>
</dbReference>
<evidence type="ECO:0000313" key="7">
    <source>
        <dbReference type="EMBL" id="PRP66405.1"/>
    </source>
</evidence>
<feature type="domain" description="SAM-dependent MTase RsmB/NOP-type" evidence="6">
    <location>
        <begin position="142"/>
        <end position="403"/>
    </location>
</feature>
<dbReference type="GO" id="GO:0001510">
    <property type="term" value="P:RNA methylation"/>
    <property type="evidence" value="ECO:0007669"/>
    <property type="project" value="InterPro"/>
</dbReference>
<comment type="caution">
    <text evidence="7">The sequence shown here is derived from an EMBL/GenBank/DDBJ whole genome shotgun (WGS) entry which is preliminary data.</text>
</comment>
<evidence type="ECO:0000256" key="5">
    <source>
        <dbReference type="PROSITE-ProRule" id="PRU01023"/>
    </source>
</evidence>
<dbReference type="PROSITE" id="PS51686">
    <property type="entry name" value="SAM_MT_RSMB_NOP"/>
    <property type="match status" value="1"/>
</dbReference>
<keyword evidence="1 5" id="KW-0489">Methyltransferase</keyword>
<evidence type="ECO:0000256" key="4">
    <source>
        <dbReference type="ARBA" id="ARBA00022884"/>
    </source>
</evidence>
<organism evidence="7 8">
    <name type="scientific">Nonlabens agnitus</name>
    <dbReference type="NCBI Taxonomy" id="870484"/>
    <lineage>
        <taxon>Bacteria</taxon>
        <taxon>Pseudomonadati</taxon>
        <taxon>Bacteroidota</taxon>
        <taxon>Flavobacteriia</taxon>
        <taxon>Flavobacteriales</taxon>
        <taxon>Flavobacteriaceae</taxon>
        <taxon>Nonlabens</taxon>
    </lineage>
</organism>
<dbReference type="GO" id="GO:0003723">
    <property type="term" value="F:RNA binding"/>
    <property type="evidence" value="ECO:0007669"/>
    <property type="project" value="UniProtKB-UniRule"/>
</dbReference>
<dbReference type="SUPFAM" id="SSF53335">
    <property type="entry name" value="S-adenosyl-L-methionine-dependent methyltransferases"/>
    <property type="match status" value="1"/>
</dbReference>
<protein>
    <submittedName>
        <fullName evidence="7">RNA methyltransferase</fullName>
    </submittedName>
</protein>
<gene>
    <name evidence="7" type="ORF">BST86_04520</name>
</gene>
<dbReference type="Pfam" id="PF22458">
    <property type="entry name" value="RsmF-B_ferredox"/>
    <property type="match status" value="1"/>
</dbReference>
<comment type="caution">
    <text evidence="5">Lacks conserved residue(s) required for the propagation of feature annotation.</text>
</comment>
<evidence type="ECO:0000256" key="1">
    <source>
        <dbReference type="ARBA" id="ARBA00022603"/>
    </source>
</evidence>
<dbReference type="Pfam" id="PF01189">
    <property type="entry name" value="Methyltr_RsmB-F"/>
    <property type="match status" value="1"/>
</dbReference>
<dbReference type="OrthoDB" id="9810297at2"/>
<dbReference type="InterPro" id="IPR001678">
    <property type="entry name" value="MeTrfase_RsmB-F_NOP2_dom"/>
</dbReference>
<feature type="binding site" evidence="5">
    <location>
        <position position="256"/>
    </location>
    <ligand>
        <name>S-adenosyl-L-methionine</name>
        <dbReference type="ChEBI" id="CHEBI:59789"/>
    </ligand>
</feature>
<evidence type="ECO:0000259" key="6">
    <source>
        <dbReference type="PROSITE" id="PS51686"/>
    </source>
</evidence>
<dbReference type="GO" id="GO:0008173">
    <property type="term" value="F:RNA methyltransferase activity"/>
    <property type="evidence" value="ECO:0007669"/>
    <property type="project" value="InterPro"/>
</dbReference>
<evidence type="ECO:0000256" key="2">
    <source>
        <dbReference type="ARBA" id="ARBA00022679"/>
    </source>
</evidence>
<dbReference type="RefSeq" id="WP_105982242.1">
    <property type="nucleotide sequence ID" value="NZ_MQUC01000003.1"/>
</dbReference>
<keyword evidence="8" id="KW-1185">Reference proteome</keyword>
<keyword evidence="3 5" id="KW-0949">S-adenosyl-L-methionine</keyword>
<dbReference type="InterPro" id="IPR023267">
    <property type="entry name" value="RCMT"/>
</dbReference>
<dbReference type="Proteomes" id="UP000239532">
    <property type="component" value="Unassembled WGS sequence"/>
</dbReference>
<feature type="binding site" evidence="5">
    <location>
        <position position="283"/>
    </location>
    <ligand>
        <name>S-adenosyl-L-methionine</name>
        <dbReference type="ChEBI" id="CHEBI:59789"/>
    </ligand>
</feature>
<dbReference type="EMBL" id="MQUC01000003">
    <property type="protein sequence ID" value="PRP66405.1"/>
    <property type="molecule type" value="Genomic_DNA"/>
</dbReference>
<evidence type="ECO:0000313" key="8">
    <source>
        <dbReference type="Proteomes" id="UP000239532"/>
    </source>
</evidence>
<dbReference type="AlphaFoldDB" id="A0A2S9WSE2"/>
<dbReference type="PANTHER" id="PTHR22807">
    <property type="entry name" value="NOP2 YEAST -RELATED NOL1/NOP2/FMU SUN DOMAIN-CONTAINING"/>
    <property type="match status" value="1"/>
</dbReference>
<dbReference type="InterPro" id="IPR029063">
    <property type="entry name" value="SAM-dependent_MTases_sf"/>
</dbReference>
<feature type="binding site" evidence="5">
    <location>
        <position position="301"/>
    </location>
    <ligand>
        <name>S-adenosyl-L-methionine</name>
        <dbReference type="ChEBI" id="CHEBI:59789"/>
    </ligand>
</feature>
<name>A0A2S9WSE2_9FLAO</name>
<reference evidence="7 8" key="1">
    <citation type="submission" date="2016-11" db="EMBL/GenBank/DDBJ databases">
        <title>Trade-off between light-utilization and light-protection in marine flavobacteria.</title>
        <authorList>
            <person name="Kumagai Y."/>
        </authorList>
    </citation>
    <scope>NUCLEOTIDE SEQUENCE [LARGE SCALE GENOMIC DNA]</scope>
    <source>
        <strain evidence="7 8">JCM 17109</strain>
    </source>
</reference>